<dbReference type="InterPro" id="IPR018035">
    <property type="entry name" value="Flagellar_FliH/T3SS_HrpE"/>
</dbReference>
<keyword evidence="5" id="KW-1005">Bacterial flagellum biogenesis</keyword>
<dbReference type="PANTHER" id="PTHR34982:SF1">
    <property type="entry name" value="FLAGELLAR ASSEMBLY PROTEIN FLIH"/>
    <property type="match status" value="1"/>
</dbReference>
<dbReference type="GO" id="GO:0044781">
    <property type="term" value="P:bacterial-type flagellum organization"/>
    <property type="evidence" value="ECO:0007669"/>
    <property type="project" value="UniProtKB-KW"/>
</dbReference>
<dbReference type="InterPro" id="IPR051472">
    <property type="entry name" value="T3SS_Stator/FliH"/>
</dbReference>
<evidence type="ECO:0000256" key="6">
    <source>
        <dbReference type="ARBA" id="ARBA00022927"/>
    </source>
</evidence>
<dbReference type="AlphaFoldDB" id="A0A532V4U1"/>
<keyword evidence="4" id="KW-0813">Transport</keyword>
<dbReference type="EMBL" id="NJBN01000001">
    <property type="protein sequence ID" value="TKJ42226.1"/>
    <property type="molecule type" value="Genomic_DNA"/>
</dbReference>
<protein>
    <recommendedName>
        <fullName evidence="3">Flagellar assembly protein FliH</fullName>
    </recommendedName>
</protein>
<dbReference type="Pfam" id="PF02108">
    <property type="entry name" value="FliH"/>
    <property type="match status" value="1"/>
</dbReference>
<dbReference type="Proteomes" id="UP000319619">
    <property type="component" value="Unassembled WGS sequence"/>
</dbReference>
<sequence>MKGLTKSPQKCEGLPPTKTLKTGTYKLFEGAQEAVVVRNRHRVSSQEDTLTDSDLLLQLVDGGWEKAEKAYYEGLDEGYSMGFTVGLREGYAKAERTTDFFKQALDSVEKGLLRFYAGVERWSVKLSMTIAEKVIEKAAHEHEDIVKQTVRKAIAETADKTKIIIKVNPTDLEILKDLRSDISELSEGIDHLKFEVDAGVTPGSCRVETPSGLVDADFTTQLSELRKALILHEEARE</sequence>
<dbReference type="GO" id="GO:0005829">
    <property type="term" value="C:cytosol"/>
    <property type="evidence" value="ECO:0007669"/>
    <property type="project" value="TreeGrafter"/>
</dbReference>
<evidence type="ECO:0000256" key="4">
    <source>
        <dbReference type="ARBA" id="ARBA00022448"/>
    </source>
</evidence>
<evidence type="ECO:0000256" key="1">
    <source>
        <dbReference type="ARBA" id="ARBA00003041"/>
    </source>
</evidence>
<comment type="similarity">
    <text evidence="2">Belongs to the FliH family.</text>
</comment>
<evidence type="ECO:0000256" key="5">
    <source>
        <dbReference type="ARBA" id="ARBA00022795"/>
    </source>
</evidence>
<comment type="caution">
    <text evidence="9">The sequence shown here is derived from an EMBL/GenBank/DDBJ whole genome shotgun (WGS) entry which is preliminary data.</text>
</comment>
<proteinExistence type="inferred from homology"/>
<gene>
    <name evidence="9" type="ORF">CEE37_00690</name>
</gene>
<evidence type="ECO:0000313" key="10">
    <source>
        <dbReference type="Proteomes" id="UP000319619"/>
    </source>
</evidence>
<evidence type="ECO:0000313" key="9">
    <source>
        <dbReference type="EMBL" id="TKJ42226.1"/>
    </source>
</evidence>
<reference evidence="9 10" key="1">
    <citation type="submission" date="2017-06" db="EMBL/GenBank/DDBJ databases">
        <title>Novel microbial phyla capable of carbon fixation and sulfur reduction in deep-sea sediments.</title>
        <authorList>
            <person name="Huang J."/>
            <person name="Baker B."/>
            <person name="Wang Y."/>
        </authorList>
    </citation>
    <scope>NUCLEOTIDE SEQUENCE [LARGE SCALE GENOMIC DNA]</scope>
    <source>
        <strain evidence="9">B3_LCP</strain>
    </source>
</reference>
<dbReference type="PANTHER" id="PTHR34982">
    <property type="entry name" value="YOP PROTEINS TRANSLOCATION PROTEIN L"/>
    <property type="match status" value="1"/>
</dbReference>
<evidence type="ECO:0000259" key="8">
    <source>
        <dbReference type="Pfam" id="PF02108"/>
    </source>
</evidence>
<accession>A0A532V4U1</accession>
<keyword evidence="6" id="KW-0653">Protein transport</keyword>
<evidence type="ECO:0000256" key="7">
    <source>
        <dbReference type="ARBA" id="ARBA00023225"/>
    </source>
</evidence>
<evidence type="ECO:0000256" key="3">
    <source>
        <dbReference type="ARBA" id="ARBA00016507"/>
    </source>
</evidence>
<organism evidence="9 10">
    <name type="scientific">candidate division LCP-89 bacterium B3_LCP</name>
    <dbReference type="NCBI Taxonomy" id="2012998"/>
    <lineage>
        <taxon>Bacteria</taxon>
        <taxon>Pseudomonadati</taxon>
        <taxon>Bacteria division LCP-89</taxon>
    </lineage>
</organism>
<comment type="function">
    <text evidence="1">Needed for flagellar regrowth and assembly.</text>
</comment>
<dbReference type="SUPFAM" id="SSF160527">
    <property type="entry name" value="V-type ATPase subunit E-like"/>
    <property type="match status" value="1"/>
</dbReference>
<dbReference type="GO" id="GO:0015031">
    <property type="term" value="P:protein transport"/>
    <property type="evidence" value="ECO:0007669"/>
    <property type="project" value="UniProtKB-KW"/>
</dbReference>
<name>A0A532V4U1_UNCL8</name>
<evidence type="ECO:0000256" key="2">
    <source>
        <dbReference type="ARBA" id="ARBA00006602"/>
    </source>
</evidence>
<feature type="domain" description="Flagellar assembly protein FliH/Type III secretion system HrpE" evidence="8">
    <location>
        <begin position="101"/>
        <end position="224"/>
    </location>
</feature>
<keyword evidence="7" id="KW-1006">Bacterial flagellum protein export</keyword>